<gene>
    <name evidence="1" type="ORF">LPLAT_LOCUS7901</name>
</gene>
<name>A0AAV2NSE4_9HYME</name>
<protein>
    <submittedName>
        <fullName evidence="1">Uncharacterized protein</fullName>
    </submittedName>
</protein>
<reference evidence="1" key="1">
    <citation type="submission" date="2024-04" db="EMBL/GenBank/DDBJ databases">
        <authorList>
            <consortium name="Molecular Ecology Group"/>
        </authorList>
    </citation>
    <scope>NUCLEOTIDE SEQUENCE</scope>
</reference>
<proteinExistence type="predicted"/>
<accession>A0AAV2NSE4</accession>
<sequence length="160" mass="18321">MCEVCGQSNIFFFHTRGQVDLGLDTILFVKFIIPLSLWHPTCLYSPSNLNGLLQAATVKYLRSIASLVMHVRFFELGECFTIHNNTICEPAVSQIKSEGFAAPPATSYVRPSRITHFRPASRRRPENELKARHVRYIISEYSEETYPVLFQKEMASCVLY</sequence>
<evidence type="ECO:0000313" key="2">
    <source>
        <dbReference type="Proteomes" id="UP001497644"/>
    </source>
</evidence>
<dbReference type="AlphaFoldDB" id="A0AAV2NSE4"/>
<keyword evidence="2" id="KW-1185">Reference proteome</keyword>
<evidence type="ECO:0000313" key="1">
    <source>
        <dbReference type="EMBL" id="CAL1682002.1"/>
    </source>
</evidence>
<organism evidence="1 2">
    <name type="scientific">Lasius platythorax</name>
    <dbReference type="NCBI Taxonomy" id="488582"/>
    <lineage>
        <taxon>Eukaryota</taxon>
        <taxon>Metazoa</taxon>
        <taxon>Ecdysozoa</taxon>
        <taxon>Arthropoda</taxon>
        <taxon>Hexapoda</taxon>
        <taxon>Insecta</taxon>
        <taxon>Pterygota</taxon>
        <taxon>Neoptera</taxon>
        <taxon>Endopterygota</taxon>
        <taxon>Hymenoptera</taxon>
        <taxon>Apocrita</taxon>
        <taxon>Aculeata</taxon>
        <taxon>Formicoidea</taxon>
        <taxon>Formicidae</taxon>
        <taxon>Formicinae</taxon>
        <taxon>Lasius</taxon>
        <taxon>Lasius</taxon>
    </lineage>
</organism>
<dbReference type="EMBL" id="OZ034826">
    <property type="protein sequence ID" value="CAL1682002.1"/>
    <property type="molecule type" value="Genomic_DNA"/>
</dbReference>
<dbReference type="Proteomes" id="UP001497644">
    <property type="component" value="Chromosome 3"/>
</dbReference>